<keyword evidence="6" id="KW-1133">Transmembrane helix</keyword>
<keyword evidence="8" id="KW-0240">DNA-directed RNA polymerase</keyword>
<feature type="domain" description="RNA polymerase sigma-70 region 2" evidence="7">
    <location>
        <begin position="20"/>
        <end position="84"/>
    </location>
</feature>
<evidence type="ECO:0000256" key="5">
    <source>
        <dbReference type="SAM" id="MobiDB-lite"/>
    </source>
</evidence>
<dbReference type="RefSeq" id="WP_121257344.1">
    <property type="nucleotide sequence ID" value="NZ_RBIL01000002.1"/>
</dbReference>
<feature type="compositionally biased region" description="Pro residues" evidence="5">
    <location>
        <begin position="230"/>
        <end position="240"/>
    </location>
</feature>
<protein>
    <submittedName>
        <fullName evidence="8">DNA-directed RNA polymerase specialized sigma24 family protein</fullName>
    </submittedName>
</protein>
<keyword evidence="9" id="KW-1185">Reference proteome</keyword>
<dbReference type="PANTHER" id="PTHR43133">
    <property type="entry name" value="RNA POLYMERASE ECF-TYPE SIGMA FACTO"/>
    <property type="match status" value="1"/>
</dbReference>
<evidence type="ECO:0000313" key="8">
    <source>
        <dbReference type="EMBL" id="RKQ88116.1"/>
    </source>
</evidence>
<dbReference type="PANTHER" id="PTHR43133:SF8">
    <property type="entry name" value="RNA POLYMERASE SIGMA FACTOR HI_1459-RELATED"/>
    <property type="match status" value="1"/>
</dbReference>
<reference evidence="8 9" key="1">
    <citation type="submission" date="2018-10" db="EMBL/GenBank/DDBJ databases">
        <title>Genomic Encyclopedia of Archaeal and Bacterial Type Strains, Phase II (KMG-II): from individual species to whole genera.</title>
        <authorList>
            <person name="Goeker M."/>
        </authorList>
    </citation>
    <scope>NUCLEOTIDE SEQUENCE [LARGE SCALE GENOMIC DNA]</scope>
    <source>
        <strain evidence="8 9">DSM 14954</strain>
    </source>
</reference>
<evidence type="ECO:0000256" key="4">
    <source>
        <dbReference type="ARBA" id="ARBA00023163"/>
    </source>
</evidence>
<accession>A0A660L2J6</accession>
<organism evidence="8 9">
    <name type="scientific">Solirubrobacter pauli</name>
    <dbReference type="NCBI Taxonomy" id="166793"/>
    <lineage>
        <taxon>Bacteria</taxon>
        <taxon>Bacillati</taxon>
        <taxon>Actinomycetota</taxon>
        <taxon>Thermoleophilia</taxon>
        <taxon>Solirubrobacterales</taxon>
        <taxon>Solirubrobacteraceae</taxon>
        <taxon>Solirubrobacter</taxon>
    </lineage>
</organism>
<dbReference type="AlphaFoldDB" id="A0A660L2J6"/>
<proteinExistence type="predicted"/>
<evidence type="ECO:0000256" key="2">
    <source>
        <dbReference type="ARBA" id="ARBA00023082"/>
    </source>
</evidence>
<comment type="caution">
    <text evidence="8">The sequence shown here is derived from an EMBL/GenBank/DDBJ whole genome shotgun (WGS) entry which is preliminary data.</text>
</comment>
<dbReference type="Gene3D" id="1.10.1740.10">
    <property type="match status" value="1"/>
</dbReference>
<feature type="transmembrane region" description="Helical" evidence="6">
    <location>
        <begin position="191"/>
        <end position="214"/>
    </location>
</feature>
<dbReference type="EMBL" id="RBIL01000002">
    <property type="protein sequence ID" value="RKQ88116.1"/>
    <property type="molecule type" value="Genomic_DNA"/>
</dbReference>
<dbReference type="InterPro" id="IPR039425">
    <property type="entry name" value="RNA_pol_sigma-70-like"/>
</dbReference>
<dbReference type="Pfam" id="PF04542">
    <property type="entry name" value="Sigma70_r2"/>
    <property type="match status" value="1"/>
</dbReference>
<dbReference type="OrthoDB" id="9784272at2"/>
<dbReference type="GO" id="GO:0006352">
    <property type="term" value="P:DNA-templated transcription initiation"/>
    <property type="evidence" value="ECO:0007669"/>
    <property type="project" value="InterPro"/>
</dbReference>
<feature type="region of interest" description="Disordered" evidence="5">
    <location>
        <begin position="142"/>
        <end position="162"/>
    </location>
</feature>
<evidence type="ECO:0000256" key="1">
    <source>
        <dbReference type="ARBA" id="ARBA00023015"/>
    </source>
</evidence>
<feature type="region of interest" description="Disordered" evidence="5">
    <location>
        <begin position="212"/>
        <end position="279"/>
    </location>
</feature>
<keyword evidence="6" id="KW-0812">Transmembrane</keyword>
<feature type="compositionally biased region" description="Low complexity" evidence="5">
    <location>
        <begin position="241"/>
        <end position="262"/>
    </location>
</feature>
<dbReference type="GO" id="GO:0000428">
    <property type="term" value="C:DNA-directed RNA polymerase complex"/>
    <property type="evidence" value="ECO:0007669"/>
    <property type="project" value="UniProtKB-KW"/>
</dbReference>
<keyword evidence="2" id="KW-0731">Sigma factor</keyword>
<evidence type="ECO:0000256" key="6">
    <source>
        <dbReference type="SAM" id="Phobius"/>
    </source>
</evidence>
<keyword evidence="4" id="KW-0804">Transcription</keyword>
<dbReference type="GO" id="GO:0016987">
    <property type="term" value="F:sigma factor activity"/>
    <property type="evidence" value="ECO:0007669"/>
    <property type="project" value="UniProtKB-KW"/>
</dbReference>
<dbReference type="Proteomes" id="UP000278962">
    <property type="component" value="Unassembled WGS sequence"/>
</dbReference>
<evidence type="ECO:0000256" key="3">
    <source>
        <dbReference type="ARBA" id="ARBA00023125"/>
    </source>
</evidence>
<evidence type="ECO:0000259" key="7">
    <source>
        <dbReference type="Pfam" id="PF04542"/>
    </source>
</evidence>
<evidence type="ECO:0000313" key="9">
    <source>
        <dbReference type="Proteomes" id="UP000278962"/>
    </source>
</evidence>
<keyword evidence="3" id="KW-0238">DNA-binding</keyword>
<keyword evidence="6" id="KW-0472">Membrane</keyword>
<dbReference type="SUPFAM" id="SSF88946">
    <property type="entry name" value="Sigma2 domain of RNA polymerase sigma factors"/>
    <property type="match status" value="1"/>
</dbReference>
<gene>
    <name evidence="8" type="ORF">C8N24_6157</name>
</gene>
<sequence length="513" mass="54438">MRTDAELLRSYDVDAFAEFYGRHVITVAAFLGRRSRRPEVTFDLVAETFARAYEHRKRYDPRKGPAVAWLLGIARSVAGDAERRGQVSDAARARIGLGTIALDDEALRMIAERGRVDFRSTLARLPESQRISVFRRLLDDEEYEDAPPPVSPSPRLTRREPAKHTRDPFAVLGEQLLVAAGGKLPRPRSRVLAAAAAAVVLFGAGVAAAALTIGGDDPPPPGERAMPTPTRTPPPVPTPTATPSDPNNTNPFRRRPPSGSAPAPAPTPAAPPELDLTLTPDLTAGHAGWCVGITINTAGLITGGRQCHRSGPPGTTLIAAGGLGGSPGMGYAIVDRAVRQVRLSDGRTFTPARDPGLPAGWRVATWDVTGQPPTFTLHDVGGQQLAPRATAAVRPLPTRRVPAADPPRTRCAIRPESGSDLSPSRARVLERFVVLDLVSPSYLSCASTSFKVGSRTLRAAVLLNPRDLAAPASPLPSTEGVRVRREGPGWLVVSGGTGAQRARLMRALSVTGP</sequence>
<name>A0A660L2J6_9ACTN</name>
<dbReference type="GO" id="GO:0003677">
    <property type="term" value="F:DNA binding"/>
    <property type="evidence" value="ECO:0007669"/>
    <property type="project" value="UniProtKB-KW"/>
</dbReference>
<dbReference type="InterPro" id="IPR013325">
    <property type="entry name" value="RNA_pol_sigma_r2"/>
</dbReference>
<keyword evidence="1" id="KW-0805">Transcription regulation</keyword>
<dbReference type="InterPro" id="IPR007627">
    <property type="entry name" value="RNA_pol_sigma70_r2"/>
</dbReference>